<feature type="region of interest" description="Disordered" evidence="1">
    <location>
        <begin position="1"/>
        <end position="26"/>
    </location>
</feature>
<protein>
    <submittedName>
        <fullName evidence="2">Transducin family protein / WD-40 repeat family protein</fullName>
    </submittedName>
</protein>
<proteinExistence type="predicted"/>
<sequence>MITPADKASSSKMQPTLLPSTPIEPQPTAHTLAIQGEKMSVVESLHPIELQPIAVDLCMEDVEGHAQAQDNTQTLIINRRGWKRKSPKTEGETSQCQPLAAGDGKSVKIWEHPWIPSLRKFKPISLKPGNS</sequence>
<gene>
    <name evidence="2" type="ORF">STAS_25974</name>
</gene>
<keyword evidence="3" id="KW-1185">Reference proteome</keyword>
<evidence type="ECO:0000256" key="1">
    <source>
        <dbReference type="SAM" id="MobiDB-lite"/>
    </source>
</evidence>
<organism evidence="2 3">
    <name type="scientific">Striga asiatica</name>
    <name type="common">Asiatic witchweed</name>
    <name type="synonym">Buchnera asiatica</name>
    <dbReference type="NCBI Taxonomy" id="4170"/>
    <lineage>
        <taxon>Eukaryota</taxon>
        <taxon>Viridiplantae</taxon>
        <taxon>Streptophyta</taxon>
        <taxon>Embryophyta</taxon>
        <taxon>Tracheophyta</taxon>
        <taxon>Spermatophyta</taxon>
        <taxon>Magnoliopsida</taxon>
        <taxon>eudicotyledons</taxon>
        <taxon>Gunneridae</taxon>
        <taxon>Pentapetalae</taxon>
        <taxon>asterids</taxon>
        <taxon>lamiids</taxon>
        <taxon>Lamiales</taxon>
        <taxon>Orobanchaceae</taxon>
        <taxon>Buchnereae</taxon>
        <taxon>Striga</taxon>
    </lineage>
</organism>
<dbReference type="EMBL" id="BKCP01008293">
    <property type="protein sequence ID" value="GER48782.1"/>
    <property type="molecule type" value="Genomic_DNA"/>
</dbReference>
<feature type="region of interest" description="Disordered" evidence="1">
    <location>
        <begin position="82"/>
        <end position="101"/>
    </location>
</feature>
<comment type="caution">
    <text evidence="2">The sequence shown here is derived from an EMBL/GenBank/DDBJ whole genome shotgun (WGS) entry which is preliminary data.</text>
</comment>
<dbReference type="AlphaFoldDB" id="A0A5A7QV58"/>
<reference evidence="3" key="1">
    <citation type="journal article" date="2019" name="Curr. Biol.">
        <title>Genome Sequence of Striga asiatica Provides Insight into the Evolution of Plant Parasitism.</title>
        <authorList>
            <person name="Yoshida S."/>
            <person name="Kim S."/>
            <person name="Wafula E.K."/>
            <person name="Tanskanen J."/>
            <person name="Kim Y.M."/>
            <person name="Honaas L."/>
            <person name="Yang Z."/>
            <person name="Spallek T."/>
            <person name="Conn C.E."/>
            <person name="Ichihashi Y."/>
            <person name="Cheong K."/>
            <person name="Cui S."/>
            <person name="Der J.P."/>
            <person name="Gundlach H."/>
            <person name="Jiao Y."/>
            <person name="Hori C."/>
            <person name="Ishida J.K."/>
            <person name="Kasahara H."/>
            <person name="Kiba T."/>
            <person name="Kim M.S."/>
            <person name="Koo N."/>
            <person name="Laohavisit A."/>
            <person name="Lee Y.H."/>
            <person name="Lumba S."/>
            <person name="McCourt P."/>
            <person name="Mortimer J.C."/>
            <person name="Mutuku J.M."/>
            <person name="Nomura T."/>
            <person name="Sasaki-Sekimoto Y."/>
            <person name="Seto Y."/>
            <person name="Wang Y."/>
            <person name="Wakatake T."/>
            <person name="Sakakibara H."/>
            <person name="Demura T."/>
            <person name="Yamaguchi S."/>
            <person name="Yoneyama K."/>
            <person name="Manabe R.I."/>
            <person name="Nelson D.C."/>
            <person name="Schulman A.H."/>
            <person name="Timko M.P."/>
            <person name="dePamphilis C.W."/>
            <person name="Choi D."/>
            <person name="Shirasu K."/>
        </authorList>
    </citation>
    <scope>NUCLEOTIDE SEQUENCE [LARGE SCALE GENOMIC DNA]</scope>
    <source>
        <strain evidence="3">cv. UVA1</strain>
    </source>
</reference>
<evidence type="ECO:0000313" key="3">
    <source>
        <dbReference type="Proteomes" id="UP000325081"/>
    </source>
</evidence>
<feature type="compositionally biased region" description="Polar residues" evidence="1">
    <location>
        <begin position="8"/>
        <end position="19"/>
    </location>
</feature>
<dbReference type="Proteomes" id="UP000325081">
    <property type="component" value="Unassembled WGS sequence"/>
</dbReference>
<accession>A0A5A7QV58</accession>
<name>A0A5A7QV58_STRAF</name>
<evidence type="ECO:0000313" key="2">
    <source>
        <dbReference type="EMBL" id="GER48782.1"/>
    </source>
</evidence>